<keyword evidence="5" id="KW-0539">Nucleus</keyword>
<dbReference type="RefSeq" id="XP_017987484.1">
    <property type="nucleotide sequence ID" value="XM_018131938.1"/>
</dbReference>
<comment type="subcellular location">
    <subcellularLocation>
        <location evidence="1">Nucleus</location>
        <location evidence="1">Nucleolus</location>
    </subcellularLocation>
</comment>
<keyword evidence="7" id="KW-0175">Coiled coil</keyword>
<evidence type="ECO:0000256" key="2">
    <source>
        <dbReference type="ARBA" id="ARBA00007466"/>
    </source>
</evidence>
<feature type="compositionally biased region" description="Acidic residues" evidence="8">
    <location>
        <begin position="337"/>
        <end position="350"/>
    </location>
</feature>
<dbReference type="GO" id="GO:0032040">
    <property type="term" value="C:small-subunit processome"/>
    <property type="evidence" value="ECO:0007669"/>
    <property type="project" value="InterPro"/>
</dbReference>
<reference evidence="9 10" key="1">
    <citation type="submission" date="2016-01" db="EMBL/GenBank/DDBJ databases">
        <title>Genome sequence of the yeast Holleya sinecauda.</title>
        <authorList>
            <person name="Dietrich F.S."/>
        </authorList>
    </citation>
    <scope>NUCLEOTIDE SEQUENCE [LARGE SCALE GENOMIC DNA]</scope>
    <source>
        <strain evidence="9 10">ATCC 58844</strain>
    </source>
</reference>
<protein>
    <submittedName>
        <fullName evidence="9">HDL256Cp</fullName>
    </submittedName>
</protein>
<feature type="compositionally biased region" description="Acidic residues" evidence="8">
    <location>
        <begin position="173"/>
        <end position="182"/>
    </location>
</feature>
<evidence type="ECO:0000313" key="9">
    <source>
        <dbReference type="EMBL" id="AMD20488.1"/>
    </source>
</evidence>
<dbReference type="InterPro" id="IPR007276">
    <property type="entry name" value="Nop14"/>
</dbReference>
<feature type="region of interest" description="Disordered" evidence="8">
    <location>
        <begin position="66"/>
        <end position="89"/>
    </location>
</feature>
<dbReference type="Pfam" id="PF04147">
    <property type="entry name" value="Nop14"/>
    <property type="match status" value="2"/>
</dbReference>
<feature type="region of interest" description="Disordered" evidence="8">
    <location>
        <begin position="13"/>
        <end position="43"/>
    </location>
</feature>
<dbReference type="AlphaFoldDB" id="A0A109UZ34"/>
<feature type="region of interest" description="Disordered" evidence="8">
    <location>
        <begin position="333"/>
        <end position="361"/>
    </location>
</feature>
<feature type="compositionally biased region" description="Basic and acidic residues" evidence="8">
    <location>
        <begin position="132"/>
        <end position="148"/>
    </location>
</feature>
<dbReference type="OrthoDB" id="441771at2759"/>
<comment type="function">
    <text evidence="6">Involved in nucleolar processing of pre-18S ribosomal RNA. Has a role in the nuclear export of 40S pre-ribosomal subunit to the cytoplasm.</text>
</comment>
<dbReference type="Proteomes" id="UP000243052">
    <property type="component" value="Chromosome iv"/>
</dbReference>
<evidence type="ECO:0000256" key="5">
    <source>
        <dbReference type="ARBA" id="ARBA00023242"/>
    </source>
</evidence>
<dbReference type="GeneID" id="28723734"/>
<proteinExistence type="inferred from homology"/>
<keyword evidence="4" id="KW-0698">rRNA processing</keyword>
<keyword evidence="3" id="KW-0690">Ribosome biogenesis</keyword>
<feature type="region of interest" description="Disordered" evidence="8">
    <location>
        <begin position="132"/>
        <end position="203"/>
    </location>
</feature>
<dbReference type="PANTHER" id="PTHR23183">
    <property type="entry name" value="NOP14"/>
    <property type="match status" value="1"/>
</dbReference>
<keyword evidence="10" id="KW-1185">Reference proteome</keyword>
<evidence type="ECO:0000256" key="8">
    <source>
        <dbReference type="SAM" id="MobiDB-lite"/>
    </source>
</evidence>
<gene>
    <name evidence="9" type="ORF">AW171_hschr42381</name>
</gene>
<dbReference type="GO" id="GO:0030692">
    <property type="term" value="C:Noc4p-Nop14p complex"/>
    <property type="evidence" value="ECO:0007669"/>
    <property type="project" value="TreeGrafter"/>
</dbReference>
<feature type="compositionally biased region" description="Basic and acidic residues" evidence="8">
    <location>
        <begin position="707"/>
        <end position="724"/>
    </location>
</feature>
<feature type="region of interest" description="Disordered" evidence="8">
    <location>
        <begin position="779"/>
        <end position="802"/>
    </location>
</feature>
<feature type="compositionally biased region" description="Acidic residues" evidence="8">
    <location>
        <begin position="149"/>
        <end position="158"/>
    </location>
</feature>
<dbReference type="STRING" id="45286.A0A109UZ34"/>
<feature type="coiled-coil region" evidence="7">
    <location>
        <begin position="219"/>
        <end position="246"/>
    </location>
</feature>
<name>A0A109UZ34_9SACH</name>
<evidence type="ECO:0000256" key="3">
    <source>
        <dbReference type="ARBA" id="ARBA00022517"/>
    </source>
</evidence>
<feature type="region of interest" description="Disordered" evidence="8">
    <location>
        <begin position="704"/>
        <end position="724"/>
    </location>
</feature>
<evidence type="ECO:0000256" key="6">
    <source>
        <dbReference type="ARBA" id="ARBA00024695"/>
    </source>
</evidence>
<dbReference type="PANTHER" id="PTHR23183:SF0">
    <property type="entry name" value="NUCLEOLAR PROTEIN 14"/>
    <property type="match status" value="1"/>
</dbReference>
<organism evidence="9 10">
    <name type="scientific">Eremothecium sinecaudum</name>
    <dbReference type="NCBI Taxonomy" id="45286"/>
    <lineage>
        <taxon>Eukaryota</taxon>
        <taxon>Fungi</taxon>
        <taxon>Dikarya</taxon>
        <taxon>Ascomycota</taxon>
        <taxon>Saccharomycotina</taxon>
        <taxon>Saccharomycetes</taxon>
        <taxon>Saccharomycetales</taxon>
        <taxon>Saccharomycetaceae</taxon>
        <taxon>Eremothecium</taxon>
    </lineage>
</organism>
<accession>A0A109UZ34</accession>
<evidence type="ECO:0000256" key="7">
    <source>
        <dbReference type="SAM" id="Coils"/>
    </source>
</evidence>
<dbReference type="GO" id="GO:0030490">
    <property type="term" value="P:maturation of SSU-rRNA"/>
    <property type="evidence" value="ECO:0007669"/>
    <property type="project" value="TreeGrafter"/>
</dbReference>
<evidence type="ECO:0000256" key="4">
    <source>
        <dbReference type="ARBA" id="ARBA00022552"/>
    </source>
</evidence>
<feature type="compositionally biased region" description="Basic and acidic residues" evidence="8">
    <location>
        <begin position="784"/>
        <end position="796"/>
    </location>
</feature>
<dbReference type="EMBL" id="CP014244">
    <property type="protein sequence ID" value="AMD20488.1"/>
    <property type="molecule type" value="Genomic_DNA"/>
</dbReference>
<comment type="similarity">
    <text evidence="2">Belongs to the NOP14 family.</text>
</comment>
<evidence type="ECO:0000313" key="10">
    <source>
        <dbReference type="Proteomes" id="UP000243052"/>
    </source>
</evidence>
<sequence length="802" mass="91973">MAGSQLKNLKAALKAHGLTGQTETKKARNGKKRAAKEYDREQRKEAIDKIREQFNPFDLKVNRAKRQAVDAGSSKVAVGKPGISKQVGEEQRKKLYEVKKSKKNREGGVLDKRFGERNKNLTPEEIMLERFTKERQANSRKEKKRLFNLDDEEDDGDGDGFGALTHMGKTIGDDFEDGDLGIEDEHGRMGALGDDNEPPRKKTKAEVMKEIIAKSKFYKHERQKVREKLEEQIDDLDNDFDDIMSELRSTQPKTVKPLVSTEEDILYEKKFRELGLEKRAAPASRTKTDEEVRKEREERMEKLEKDRLNRMNGILETEDNDGGVEDLGDDFWAGSDSENELNEDIADSDDNVNFNDDNSEQVNNVSHKVPSTVQLPCPATHEELLEVLEKYPATEHAAVVKKIINSYQPRLAEGNKEKLGVLSGILLQHILYLTDEYYVQDVEGIEEIQNALISILKTMSEKYNKAISETCREIIGEIQARLKKSLFLDLLPSDLVFFSLVGLIFSTSDHYHLVVTPCSILIGELLEQVKFNSHQTFIYGAILAKIALKYQRISKRYIPELVYFLKKALVTLLPSEKMTAALISSVKMDSEELSLSAELDFSNVAPTLSIRYFALEECDQDIQKVIFLNLLTTLDQTISLLWKEHSCFPEISLPFQELIKITATAYPSLGLANDISGKLQRMLNLNEHYPLTLQNHKPAAIPSYTPKFEENFNPEKKSYDPDRTRNEYNKMKAQIKKERKFTMKELRKDTKFEARQKIEEQKKSAEAYHAKMAHIFNQISTEEGAEKNKYEREKKLRNSKRQ</sequence>
<evidence type="ECO:0000256" key="1">
    <source>
        <dbReference type="ARBA" id="ARBA00004604"/>
    </source>
</evidence>